<reference evidence="2 3" key="1">
    <citation type="submission" date="2020-08" db="EMBL/GenBank/DDBJ databases">
        <authorList>
            <person name="Liu C."/>
            <person name="Sun Q."/>
        </authorList>
    </citation>
    <scope>NUCLEOTIDE SEQUENCE [LARGE SCALE GENOMIC DNA]</scope>
    <source>
        <strain evidence="2 3">NSJ-18</strain>
    </source>
</reference>
<evidence type="ECO:0000313" key="3">
    <source>
        <dbReference type="Proteomes" id="UP000609849"/>
    </source>
</evidence>
<sequence>MKNKCILIVLLLISFIMTSTYTCFAQQSEVLVPPMLQDIKGKDELVKYLDEIGSVRSNISTINISTATASENSAEIKKQINFYLTELSSIKNSIANFEKKYSNSQPDLLFAEQINILLNAYQMSLNQQLSLLNALINNNSEAYKLFDSDYLTYIYYYLNLGDQMLSYINTFYNL</sequence>
<dbReference type="Proteomes" id="UP000609849">
    <property type="component" value="Unassembled WGS sequence"/>
</dbReference>
<organism evidence="2 3">
    <name type="scientific">Romboutsia faecis</name>
    <dbReference type="NCBI Taxonomy" id="2764597"/>
    <lineage>
        <taxon>Bacteria</taxon>
        <taxon>Bacillati</taxon>
        <taxon>Bacillota</taxon>
        <taxon>Clostridia</taxon>
        <taxon>Peptostreptococcales</taxon>
        <taxon>Peptostreptococcaceae</taxon>
        <taxon>Romboutsia</taxon>
    </lineage>
</organism>
<feature type="signal peptide" evidence="1">
    <location>
        <begin position="1"/>
        <end position="25"/>
    </location>
</feature>
<dbReference type="EMBL" id="JACRWE010000001">
    <property type="protein sequence ID" value="MBC5995378.1"/>
    <property type="molecule type" value="Genomic_DNA"/>
</dbReference>
<keyword evidence="1" id="KW-0732">Signal</keyword>
<dbReference type="RefSeq" id="WP_153971414.1">
    <property type="nucleotide sequence ID" value="NZ_JACRWE010000001.1"/>
</dbReference>
<feature type="chain" id="PRO_5045046389" evidence="1">
    <location>
        <begin position="26"/>
        <end position="174"/>
    </location>
</feature>
<evidence type="ECO:0000313" key="2">
    <source>
        <dbReference type="EMBL" id="MBC5995378.1"/>
    </source>
</evidence>
<gene>
    <name evidence="2" type="ORF">H8923_01280</name>
</gene>
<name>A0ABR7JL07_9FIRM</name>
<proteinExistence type="predicted"/>
<keyword evidence="3" id="KW-1185">Reference proteome</keyword>
<protein>
    <submittedName>
        <fullName evidence="2">Uncharacterized protein</fullName>
    </submittedName>
</protein>
<evidence type="ECO:0000256" key="1">
    <source>
        <dbReference type="SAM" id="SignalP"/>
    </source>
</evidence>
<accession>A0ABR7JL07</accession>
<comment type="caution">
    <text evidence="2">The sequence shown here is derived from an EMBL/GenBank/DDBJ whole genome shotgun (WGS) entry which is preliminary data.</text>
</comment>